<dbReference type="EnsemblPlants" id="QL04p057867:mrna">
    <property type="protein sequence ID" value="QL04p057867:mrna"/>
    <property type="gene ID" value="QL04p057867"/>
</dbReference>
<dbReference type="RefSeq" id="XP_030966752.1">
    <property type="nucleotide sequence ID" value="XM_031110892.1"/>
</dbReference>
<dbReference type="InParanoid" id="A0A7N2LGF8"/>
<evidence type="ECO:0000256" key="2">
    <source>
        <dbReference type="SAM" id="MobiDB-lite"/>
    </source>
</evidence>
<dbReference type="OMA" id="RMQMKIA"/>
<proteinExistence type="predicted"/>
<keyword evidence="1" id="KW-0175">Coiled coil</keyword>
<feature type="compositionally biased region" description="Polar residues" evidence="2">
    <location>
        <begin position="485"/>
        <end position="495"/>
    </location>
</feature>
<gene>
    <name evidence="3" type="primary">LOC115987372</name>
</gene>
<evidence type="ECO:0000313" key="4">
    <source>
        <dbReference type="Proteomes" id="UP000594261"/>
    </source>
</evidence>
<name>A0A7N2LGF8_QUELO</name>
<dbReference type="KEGG" id="qlo:115987372"/>
<dbReference type="Gramene" id="QL04p057867:mrna">
    <property type="protein sequence ID" value="QL04p057867:mrna"/>
    <property type="gene ID" value="QL04p057867"/>
</dbReference>
<feature type="coiled-coil region" evidence="1">
    <location>
        <begin position="299"/>
        <end position="350"/>
    </location>
</feature>
<dbReference type="Proteomes" id="UP000594261">
    <property type="component" value="Chromosome 4"/>
</dbReference>
<accession>A0A7N2LGF8</accession>
<feature type="compositionally biased region" description="Basic and acidic residues" evidence="2">
    <location>
        <begin position="1"/>
        <end position="18"/>
    </location>
</feature>
<dbReference type="InterPro" id="IPR043424">
    <property type="entry name" value="BLT-like"/>
</dbReference>
<feature type="region of interest" description="Disordered" evidence="2">
    <location>
        <begin position="99"/>
        <end position="133"/>
    </location>
</feature>
<feature type="region of interest" description="Disordered" evidence="2">
    <location>
        <begin position="1"/>
        <end position="20"/>
    </location>
</feature>
<protein>
    <submittedName>
        <fullName evidence="3">Uncharacterized protein</fullName>
    </submittedName>
</protein>
<dbReference type="PANTHER" id="PTHR31071">
    <property type="entry name" value="GB|AAF24581.1"/>
    <property type="match status" value="1"/>
</dbReference>
<reference evidence="3" key="2">
    <citation type="submission" date="2021-01" db="UniProtKB">
        <authorList>
            <consortium name="EnsemblPlants"/>
        </authorList>
    </citation>
    <scope>IDENTIFICATION</scope>
</reference>
<feature type="region of interest" description="Disordered" evidence="2">
    <location>
        <begin position="438"/>
        <end position="495"/>
    </location>
</feature>
<dbReference type="AlphaFoldDB" id="A0A7N2LGF8"/>
<keyword evidence="4" id="KW-1185">Reference proteome</keyword>
<dbReference type="FunCoup" id="A0A7N2LGF8">
    <property type="interactions" value="453"/>
</dbReference>
<feature type="coiled-coil region" evidence="1">
    <location>
        <begin position="220"/>
        <end position="254"/>
    </location>
</feature>
<dbReference type="EMBL" id="LRBV02000004">
    <property type="status" value="NOT_ANNOTATED_CDS"/>
    <property type="molecule type" value="Genomic_DNA"/>
</dbReference>
<evidence type="ECO:0000256" key="1">
    <source>
        <dbReference type="SAM" id="Coils"/>
    </source>
</evidence>
<reference evidence="3 4" key="1">
    <citation type="journal article" date="2016" name="G3 (Bethesda)">
        <title>First Draft Assembly and Annotation of the Genome of a California Endemic Oak Quercus lobata Nee (Fagaceae).</title>
        <authorList>
            <person name="Sork V.L."/>
            <person name="Fitz-Gibbon S.T."/>
            <person name="Puiu D."/>
            <person name="Crepeau M."/>
            <person name="Gugger P.F."/>
            <person name="Sherman R."/>
            <person name="Stevens K."/>
            <person name="Langley C.H."/>
            <person name="Pellegrini M."/>
            <person name="Salzberg S.L."/>
        </authorList>
    </citation>
    <scope>NUCLEOTIDE SEQUENCE [LARGE SCALE GENOMIC DNA]</scope>
    <source>
        <strain evidence="3 4">cv. SW786</strain>
    </source>
</reference>
<feature type="compositionally biased region" description="Basic and acidic residues" evidence="2">
    <location>
        <begin position="460"/>
        <end position="475"/>
    </location>
</feature>
<dbReference type="PANTHER" id="PTHR31071:SF9">
    <property type="entry name" value="INTRACELLULAR PROTEIN TRANSPORT PROTEIN USO1-RELATED"/>
    <property type="match status" value="1"/>
</dbReference>
<dbReference type="GeneID" id="115987372"/>
<dbReference type="OrthoDB" id="670909at2759"/>
<evidence type="ECO:0000313" key="3">
    <source>
        <dbReference type="EnsemblPlants" id="QL04p057867:mrna"/>
    </source>
</evidence>
<organism evidence="3 4">
    <name type="scientific">Quercus lobata</name>
    <name type="common">Valley oak</name>
    <dbReference type="NCBI Taxonomy" id="97700"/>
    <lineage>
        <taxon>Eukaryota</taxon>
        <taxon>Viridiplantae</taxon>
        <taxon>Streptophyta</taxon>
        <taxon>Embryophyta</taxon>
        <taxon>Tracheophyta</taxon>
        <taxon>Spermatophyta</taxon>
        <taxon>Magnoliopsida</taxon>
        <taxon>eudicotyledons</taxon>
        <taxon>Gunneridae</taxon>
        <taxon>Pentapetalae</taxon>
        <taxon>rosids</taxon>
        <taxon>fabids</taxon>
        <taxon>Fagales</taxon>
        <taxon>Fagaceae</taxon>
        <taxon>Quercus</taxon>
    </lineage>
</organism>
<sequence length="681" mass="77297">MERKEKGGGKSEREEKKKQGLMVKKLKQGMLLVGKRGGGPCTPPPTWRLELDNNLTFPNNANISTSISARKLCANLWEIQPHHHNPVAKMSRNGARIRRHKRRENKGFQISKHLVDPPSTPPNQPERKSSLRRHVAASLIQHPQSVDRNDSALQPISPSSYSSSFEVVPYNPVVTPTKSLDFNGRMGESSYSLKTSTELLKVINRIWNLEEQHASNISLVKALKMELYLSQARIKELLEEKHLERHEMDDLMMQVTEDKIVRKNKVQDRIQAAVESIRDELEGERKLRKHSESLHRKLAQELSELNSSFYNALRELERERKARILLENLCDEFAKGIREYEQEVRSLKHKTVKGSVGRENPDRLILHISEAWLDERMQMKLAEARNDLAEKKTIVEKIGFDIETFLQAKRSIKSRKNGNFSLVELKKICSRKPSLESFPLNEPVSATQNAADEGDSSTDGDSHCFKPNKETDGKQSKGSCKRNSDNAAESHQNKIVKSNSIRKNFGLWEIEEVCNPSSLQGQLNEHMAKAMPCNGNNEFPGRQQGEMGGEKQDVINYPEKFGMCEATEGLHERHGKRVGACGLNTGHMPDNLIRSHSLPLEDDKIHPQSNCMEDSCIRSMLTGNANPVQQWMSKLTTPDVENSESTLRWPRGLKENTLLAKLLEARLEAQLSRSKASKISF</sequence>